<protein>
    <submittedName>
        <fullName evidence="1">Uncharacterized protein</fullName>
    </submittedName>
</protein>
<dbReference type="EMBL" id="VSSQ01108830">
    <property type="protein sequence ID" value="MPN47379.1"/>
    <property type="molecule type" value="Genomic_DNA"/>
</dbReference>
<gene>
    <name evidence="1" type="ORF">SDC9_194981</name>
</gene>
<proteinExistence type="predicted"/>
<reference evidence="1" key="1">
    <citation type="submission" date="2019-08" db="EMBL/GenBank/DDBJ databases">
        <authorList>
            <person name="Kucharzyk K."/>
            <person name="Murdoch R.W."/>
            <person name="Higgins S."/>
            <person name="Loffler F."/>
        </authorList>
    </citation>
    <scope>NUCLEOTIDE SEQUENCE</scope>
</reference>
<organism evidence="1">
    <name type="scientific">bioreactor metagenome</name>
    <dbReference type="NCBI Taxonomy" id="1076179"/>
    <lineage>
        <taxon>unclassified sequences</taxon>
        <taxon>metagenomes</taxon>
        <taxon>ecological metagenomes</taxon>
    </lineage>
</organism>
<evidence type="ECO:0000313" key="1">
    <source>
        <dbReference type="EMBL" id="MPN47379.1"/>
    </source>
</evidence>
<name>A0A645IAB0_9ZZZZ</name>
<sequence length="80" mass="9045">MLLERFLACHAPRQLDGRHNGNHMVAKVRKPQRDEPYHDGAGRVDNRVGHGLALEILARIFGDDLRGAGHFEHLLETDVQ</sequence>
<comment type="caution">
    <text evidence="1">The sequence shown here is derived from an EMBL/GenBank/DDBJ whole genome shotgun (WGS) entry which is preliminary data.</text>
</comment>
<accession>A0A645IAB0</accession>
<dbReference type="AlphaFoldDB" id="A0A645IAB0"/>